<keyword evidence="13" id="KW-1185">Reference proteome</keyword>
<dbReference type="Proteomes" id="UP000266861">
    <property type="component" value="Unassembled WGS sequence"/>
</dbReference>
<dbReference type="OrthoDB" id="5979581at2759"/>
<dbReference type="Gene3D" id="1.10.510.10">
    <property type="entry name" value="Transferase(Phosphotransferase) domain 1"/>
    <property type="match status" value="1"/>
</dbReference>
<evidence type="ECO:0000256" key="2">
    <source>
        <dbReference type="ARBA" id="ARBA00004613"/>
    </source>
</evidence>
<evidence type="ECO:0000256" key="7">
    <source>
        <dbReference type="ARBA" id="ARBA00022777"/>
    </source>
</evidence>
<keyword evidence="4" id="KW-0723">Serine/threonine-protein kinase</keyword>
<evidence type="ECO:0000259" key="10">
    <source>
        <dbReference type="PROSITE" id="PS50011"/>
    </source>
</evidence>
<evidence type="ECO:0000256" key="3">
    <source>
        <dbReference type="ARBA" id="ARBA00022525"/>
    </source>
</evidence>
<evidence type="ECO:0000313" key="13">
    <source>
        <dbReference type="Proteomes" id="UP000266861"/>
    </source>
</evidence>
<evidence type="ECO:0000313" key="12">
    <source>
        <dbReference type="EMBL" id="RHZ79758.1"/>
    </source>
</evidence>
<dbReference type="InterPro" id="IPR000488">
    <property type="entry name" value="Death_dom"/>
</dbReference>
<dbReference type="Pfam" id="PF20713">
    <property type="entry name" value="DUF6826"/>
    <property type="match status" value="1"/>
</dbReference>
<dbReference type="Gene3D" id="3.30.200.20">
    <property type="entry name" value="Phosphorylase Kinase, domain 1"/>
    <property type="match status" value="1"/>
</dbReference>
<evidence type="ECO:0000256" key="1">
    <source>
        <dbReference type="ARBA" id="ARBA00004340"/>
    </source>
</evidence>
<evidence type="ECO:0000256" key="9">
    <source>
        <dbReference type="PROSITE-ProRule" id="PRU10141"/>
    </source>
</evidence>
<dbReference type="GO" id="GO:0005576">
    <property type="term" value="C:extracellular region"/>
    <property type="evidence" value="ECO:0007669"/>
    <property type="project" value="UniProtKB-SubCell"/>
</dbReference>
<proteinExistence type="predicted"/>
<gene>
    <name evidence="12" type="ORF">Glove_141g119</name>
</gene>
<dbReference type="GO" id="GO:0005524">
    <property type="term" value="F:ATP binding"/>
    <property type="evidence" value="ECO:0007669"/>
    <property type="project" value="UniProtKB-UniRule"/>
</dbReference>
<comment type="caution">
    <text evidence="12">The sequence shown here is derived from an EMBL/GenBank/DDBJ whole genome shotgun (WGS) entry which is preliminary data.</text>
</comment>
<name>A0A397IZC4_9GLOM</name>
<feature type="domain" description="Protein kinase" evidence="10">
    <location>
        <begin position="453"/>
        <end position="687"/>
    </location>
</feature>
<keyword evidence="8 9" id="KW-0067">ATP-binding</keyword>
<dbReference type="EMBL" id="PQFF01000132">
    <property type="protein sequence ID" value="RHZ79758.1"/>
    <property type="molecule type" value="Genomic_DNA"/>
</dbReference>
<dbReference type="SUPFAM" id="SSF56112">
    <property type="entry name" value="Protein kinase-like (PK-like)"/>
    <property type="match status" value="1"/>
</dbReference>
<dbReference type="GO" id="GO:0007165">
    <property type="term" value="P:signal transduction"/>
    <property type="evidence" value="ECO:0007669"/>
    <property type="project" value="InterPro"/>
</dbReference>
<dbReference type="PROSITE" id="PS50017">
    <property type="entry name" value="DEATH_DOMAIN"/>
    <property type="match status" value="1"/>
</dbReference>
<dbReference type="Pfam" id="PF20147">
    <property type="entry name" value="Crinkler"/>
    <property type="match status" value="2"/>
</dbReference>
<dbReference type="InterPro" id="IPR017441">
    <property type="entry name" value="Protein_kinase_ATP_BS"/>
</dbReference>
<evidence type="ECO:0008006" key="14">
    <source>
        <dbReference type="Google" id="ProtNLM"/>
    </source>
</evidence>
<dbReference type="InterPro" id="IPR049229">
    <property type="entry name" value="DUF6826"/>
</dbReference>
<protein>
    <recommendedName>
        <fullName evidence="14">Protein kinase domain-containing protein</fullName>
    </recommendedName>
</protein>
<dbReference type="InterPro" id="IPR045379">
    <property type="entry name" value="Crinkler_N"/>
</dbReference>
<keyword evidence="7" id="KW-0418">Kinase</keyword>
<feature type="domain" description="Death" evidence="11">
    <location>
        <begin position="626"/>
        <end position="687"/>
    </location>
</feature>
<evidence type="ECO:0000256" key="4">
    <source>
        <dbReference type="ARBA" id="ARBA00022527"/>
    </source>
</evidence>
<reference evidence="12 13" key="1">
    <citation type="submission" date="2018-08" db="EMBL/GenBank/DDBJ databases">
        <title>Genome and evolution of the arbuscular mycorrhizal fungus Diversispora epigaea (formerly Glomus versiforme) and its bacterial endosymbionts.</title>
        <authorList>
            <person name="Sun X."/>
            <person name="Fei Z."/>
            <person name="Harrison M."/>
        </authorList>
    </citation>
    <scope>NUCLEOTIDE SEQUENCE [LARGE SCALE GENOMIC DNA]</scope>
    <source>
        <strain evidence="12 13">IT104</strain>
    </source>
</reference>
<evidence type="ECO:0000256" key="8">
    <source>
        <dbReference type="ARBA" id="ARBA00022840"/>
    </source>
</evidence>
<dbReference type="GO" id="GO:0043657">
    <property type="term" value="C:host cell"/>
    <property type="evidence" value="ECO:0007669"/>
    <property type="project" value="UniProtKB-SubCell"/>
</dbReference>
<dbReference type="InterPro" id="IPR011009">
    <property type="entry name" value="Kinase-like_dom_sf"/>
</dbReference>
<dbReference type="AlphaFoldDB" id="A0A397IZC4"/>
<evidence type="ECO:0000259" key="11">
    <source>
        <dbReference type="PROSITE" id="PS50017"/>
    </source>
</evidence>
<keyword evidence="6 9" id="KW-0547">Nucleotide-binding</keyword>
<dbReference type="Pfam" id="PF00069">
    <property type="entry name" value="Pkinase"/>
    <property type="match status" value="1"/>
</dbReference>
<keyword evidence="3" id="KW-0964">Secreted</keyword>
<dbReference type="PROSITE" id="PS50011">
    <property type="entry name" value="PROTEIN_KINASE_DOM"/>
    <property type="match status" value="1"/>
</dbReference>
<dbReference type="PROSITE" id="PS00107">
    <property type="entry name" value="PROTEIN_KINASE_ATP"/>
    <property type="match status" value="1"/>
</dbReference>
<evidence type="ECO:0000256" key="5">
    <source>
        <dbReference type="ARBA" id="ARBA00022679"/>
    </source>
</evidence>
<dbReference type="SMART" id="SM00220">
    <property type="entry name" value="S_TKc"/>
    <property type="match status" value="1"/>
</dbReference>
<comment type="subcellular location">
    <subcellularLocation>
        <location evidence="1">Host cell</location>
    </subcellularLocation>
    <subcellularLocation>
        <location evidence="2">Secreted</location>
    </subcellularLocation>
</comment>
<sequence length="687" mass="79313">MSDNITLFCFVEGDSKEKVFGVTTGINDYVSNLKKIIKNEKSNLFVDIDANDIVLWKVNIPIDENAMEYNPYTKIINVFSENVADNFIHIMVERPIIMSDNITLFCFVEGDSKEKVFGVTTGINDYVSNLKKIIKNEKSNLFVDIDANDIVLWKVNIPIDENAMEYNPYTKIINVFSENVADNFIHIMVERPIMEQGKFFDVFSKIEELNIKIEQGFKKVHNVMDGSLYSTGTVTETDKGKEVQTNGTEISFPFKITTSIKSKPPGRFTEPPNKNPKVNAKEKDIQDYFMNECKAIENSRSIKNKHTVEDTRNLPILGTRKPDFVFIPKNSDLNCLNVTAVGEIKPKKDLSFNNNQIGIIISFGEKLLQLQPRRNFVFVILTDCITISIFKVTKFDNYQKSITQFKYKYITPQCLGYNNNNNNGWKYLVSIMESSSNDLGWVEPLLTFSNEVVNLIHAIGVGRTSIVYEGKYNDLPVAVKMAKKIDYLQCFKREKNVLEKLLTLNSPHIPKIIFSNDNTLIITPLGRKINNFQKKDIKDIITTLQKVHLYKIVHRDLRKYNFLRDEFGNILIIDWGYSIIDDEVTTFAGALECMPNEILKSVINGNEMNIYGPEVDLMCFVRSFYLMLHRPSLERFPFDKNNNIQIRAQSLLEFWNDHGKSDVWSNIYNAIKKLDYNKLIQELERFF</sequence>
<organism evidence="12 13">
    <name type="scientific">Diversispora epigaea</name>
    <dbReference type="NCBI Taxonomy" id="1348612"/>
    <lineage>
        <taxon>Eukaryota</taxon>
        <taxon>Fungi</taxon>
        <taxon>Fungi incertae sedis</taxon>
        <taxon>Mucoromycota</taxon>
        <taxon>Glomeromycotina</taxon>
        <taxon>Glomeromycetes</taxon>
        <taxon>Diversisporales</taxon>
        <taxon>Diversisporaceae</taxon>
        <taxon>Diversispora</taxon>
    </lineage>
</organism>
<dbReference type="GO" id="GO:0004674">
    <property type="term" value="F:protein serine/threonine kinase activity"/>
    <property type="evidence" value="ECO:0007669"/>
    <property type="project" value="UniProtKB-KW"/>
</dbReference>
<evidence type="ECO:0000256" key="6">
    <source>
        <dbReference type="ARBA" id="ARBA00022741"/>
    </source>
</evidence>
<dbReference type="PANTHER" id="PTHR24351">
    <property type="entry name" value="RIBOSOMAL PROTEIN S6 KINASE"/>
    <property type="match status" value="1"/>
</dbReference>
<dbReference type="InterPro" id="IPR000719">
    <property type="entry name" value="Prot_kinase_dom"/>
</dbReference>
<keyword evidence="5" id="KW-0808">Transferase</keyword>
<dbReference type="STRING" id="1348612.A0A397IZC4"/>
<accession>A0A397IZC4</accession>
<feature type="binding site" evidence="9">
    <location>
        <position position="484"/>
    </location>
    <ligand>
        <name>ATP</name>
        <dbReference type="ChEBI" id="CHEBI:30616"/>
    </ligand>
</feature>